<evidence type="ECO:0000313" key="1">
    <source>
        <dbReference type="EMBL" id="PWB03954.1"/>
    </source>
</evidence>
<proteinExistence type="predicted"/>
<protein>
    <submittedName>
        <fullName evidence="1">Glycosyltransferase family 2 protein</fullName>
    </submittedName>
</protein>
<dbReference type="AlphaFoldDB" id="A0A2V1INY2"/>
<dbReference type="CDD" id="cd00761">
    <property type="entry name" value="Glyco_tranf_GTA_type"/>
    <property type="match status" value="1"/>
</dbReference>
<dbReference type="Gene3D" id="3.90.550.10">
    <property type="entry name" value="Spore Coat Polysaccharide Biosynthesis Protein SpsA, Chain A"/>
    <property type="match status" value="1"/>
</dbReference>
<sequence length="314" mass="36358">MAKMSNQTPHKTPILFLIFDRKDVTAEAFKAIREYQPERLFIAADGPRPHKEGEAGRCDQTRKAVLDMIDWECEVNTLFRTENLGCAGAVSSAIDWFFENVEWGAIIEDDVIVSPDFYRMCEEVMPLYANDDRVMMVTAQCYAPKESYIADEYTFSNSVLIWGWATWRRAWARMDMSMSKWPSTGISDVIKAYGLFEGLMRTYYWSSDHRHIANGDRVNSWYTRWAFSIMSNRGLCLVPRTNLSKNIGCSGVGGAHYESSDIDPYAHLQIEPMKWPLKAPAKVAVDRQMQKFERKDFFRIRMIGLRKKLKKLFS</sequence>
<dbReference type="Proteomes" id="UP000244905">
    <property type="component" value="Unassembled WGS sequence"/>
</dbReference>
<keyword evidence="2" id="KW-1185">Reference proteome</keyword>
<keyword evidence="1" id="KW-0808">Transferase</keyword>
<dbReference type="GO" id="GO:0016740">
    <property type="term" value="F:transferase activity"/>
    <property type="evidence" value="ECO:0007669"/>
    <property type="project" value="UniProtKB-KW"/>
</dbReference>
<gene>
    <name evidence="1" type="ORF">C5O23_02090</name>
</gene>
<comment type="caution">
    <text evidence="1">The sequence shown here is derived from an EMBL/GenBank/DDBJ whole genome shotgun (WGS) entry which is preliminary data.</text>
</comment>
<name>A0A2V1INY2_9BACT</name>
<accession>A0A2V1INY2</accession>
<dbReference type="InterPro" id="IPR029044">
    <property type="entry name" value="Nucleotide-diphossugar_trans"/>
</dbReference>
<dbReference type="EMBL" id="PUEC01000003">
    <property type="protein sequence ID" value="PWB03954.1"/>
    <property type="molecule type" value="Genomic_DNA"/>
</dbReference>
<dbReference type="SUPFAM" id="SSF53448">
    <property type="entry name" value="Nucleotide-diphospho-sugar transferases"/>
    <property type="match status" value="1"/>
</dbReference>
<organism evidence="1 2">
    <name type="scientific">Duncaniella muris</name>
    <dbReference type="NCBI Taxonomy" id="2094150"/>
    <lineage>
        <taxon>Bacteria</taxon>
        <taxon>Pseudomonadati</taxon>
        <taxon>Bacteroidota</taxon>
        <taxon>Bacteroidia</taxon>
        <taxon>Bacteroidales</taxon>
        <taxon>Muribaculaceae</taxon>
        <taxon>Duncaniella</taxon>
    </lineage>
</organism>
<reference evidence="2" key="1">
    <citation type="submission" date="2018-02" db="EMBL/GenBank/DDBJ databases">
        <authorList>
            <person name="Clavel T."/>
            <person name="Strowig T."/>
        </authorList>
    </citation>
    <scope>NUCLEOTIDE SEQUENCE [LARGE SCALE GENOMIC DNA]</scope>
    <source>
        <strain evidence="2">DSM 103720</strain>
    </source>
</reference>
<evidence type="ECO:0000313" key="2">
    <source>
        <dbReference type="Proteomes" id="UP000244905"/>
    </source>
</evidence>